<name>A0A9P5U927_9AGAR</name>
<dbReference type="InterPro" id="IPR010730">
    <property type="entry name" value="HET"/>
</dbReference>
<feature type="domain" description="Heterokaryon incompatibility" evidence="1">
    <location>
        <begin position="18"/>
        <end position="71"/>
    </location>
</feature>
<dbReference type="InterPro" id="IPR058525">
    <property type="entry name" value="DUF8212"/>
</dbReference>
<dbReference type="SUPFAM" id="SSF63724">
    <property type="entry name" value="Cytolysin/lectin"/>
    <property type="match status" value="2"/>
</dbReference>
<evidence type="ECO:0008006" key="5">
    <source>
        <dbReference type="Google" id="ProtNLM"/>
    </source>
</evidence>
<dbReference type="InterPro" id="IPR015926">
    <property type="entry name" value="Cytolysin/lectin"/>
</dbReference>
<reference evidence="3" key="1">
    <citation type="submission" date="2020-11" db="EMBL/GenBank/DDBJ databases">
        <authorList>
            <consortium name="DOE Joint Genome Institute"/>
            <person name="Ahrendt S."/>
            <person name="Riley R."/>
            <person name="Andreopoulos W."/>
            <person name="Labutti K."/>
            <person name="Pangilinan J."/>
            <person name="Ruiz-Duenas F.J."/>
            <person name="Barrasa J.M."/>
            <person name="Sanchez-Garcia M."/>
            <person name="Camarero S."/>
            <person name="Miyauchi S."/>
            <person name="Serrano A."/>
            <person name="Linde D."/>
            <person name="Babiker R."/>
            <person name="Drula E."/>
            <person name="Ayuso-Fernandez I."/>
            <person name="Pacheco R."/>
            <person name="Padilla G."/>
            <person name="Ferreira P."/>
            <person name="Barriuso J."/>
            <person name="Kellner H."/>
            <person name="Castanera R."/>
            <person name="Alfaro M."/>
            <person name="Ramirez L."/>
            <person name="Pisabarro A.G."/>
            <person name="Kuo A."/>
            <person name="Tritt A."/>
            <person name="Lipzen A."/>
            <person name="He G."/>
            <person name="Yan M."/>
            <person name="Ng V."/>
            <person name="Cullen D."/>
            <person name="Martin F."/>
            <person name="Rosso M.-N."/>
            <person name="Henrissat B."/>
            <person name="Hibbett D."/>
            <person name="Martinez A.T."/>
            <person name="Grigoriev I.V."/>
        </authorList>
    </citation>
    <scope>NUCLEOTIDE SEQUENCE</scope>
    <source>
        <strain evidence="3">AH 40177</strain>
    </source>
</reference>
<evidence type="ECO:0000313" key="4">
    <source>
        <dbReference type="Proteomes" id="UP000772434"/>
    </source>
</evidence>
<dbReference type="Pfam" id="PF06985">
    <property type="entry name" value="HET"/>
    <property type="match status" value="1"/>
</dbReference>
<dbReference type="PANTHER" id="PTHR10622">
    <property type="entry name" value="HET DOMAIN-CONTAINING PROTEIN"/>
    <property type="match status" value="1"/>
</dbReference>
<evidence type="ECO:0000313" key="3">
    <source>
        <dbReference type="EMBL" id="KAF9071595.1"/>
    </source>
</evidence>
<dbReference type="AlphaFoldDB" id="A0A9P5U927"/>
<dbReference type="Gene3D" id="2.60.270.20">
    <property type="entry name" value="Cytolysin/lectin"/>
    <property type="match status" value="2"/>
</dbReference>
<organism evidence="3 4">
    <name type="scientific">Rhodocollybia butyracea</name>
    <dbReference type="NCBI Taxonomy" id="206335"/>
    <lineage>
        <taxon>Eukaryota</taxon>
        <taxon>Fungi</taxon>
        <taxon>Dikarya</taxon>
        <taxon>Basidiomycota</taxon>
        <taxon>Agaricomycotina</taxon>
        <taxon>Agaricomycetes</taxon>
        <taxon>Agaricomycetidae</taxon>
        <taxon>Agaricales</taxon>
        <taxon>Marasmiineae</taxon>
        <taxon>Omphalotaceae</taxon>
        <taxon>Rhodocollybia</taxon>
    </lineage>
</organism>
<proteinExistence type="predicted"/>
<dbReference type="EMBL" id="JADNRY010000031">
    <property type="protein sequence ID" value="KAF9071595.1"/>
    <property type="molecule type" value="Genomic_DNA"/>
</dbReference>
<gene>
    <name evidence="3" type="ORF">BDP27DRAFT_1418945</name>
</gene>
<comment type="caution">
    <text evidence="3">The sequence shown here is derived from an EMBL/GenBank/DDBJ whole genome shotgun (WGS) entry which is preliminary data.</text>
</comment>
<protein>
    <recommendedName>
        <fullName evidence="5">Heterokaryon incompatibility domain-containing protein</fullName>
    </recommendedName>
</protein>
<evidence type="ECO:0000259" key="1">
    <source>
        <dbReference type="Pfam" id="PF06985"/>
    </source>
</evidence>
<dbReference type="Proteomes" id="UP000772434">
    <property type="component" value="Unassembled WGS sequence"/>
</dbReference>
<dbReference type="PANTHER" id="PTHR10622:SF10">
    <property type="entry name" value="HET DOMAIN-CONTAINING PROTEIN"/>
    <property type="match status" value="1"/>
</dbReference>
<dbReference type="Pfam" id="PF26640">
    <property type="entry name" value="DUF8212"/>
    <property type="match status" value="1"/>
</dbReference>
<sequence>MQDPSGIKDMKGYSKIVRAGEQARSDKCKYIWVDTCCIDKTSSSELSEAINSMYRYYREATVCYAYLADRGWTLQELLAPRIVVFFASDWKAIGAKASLHTAITEITGIPSNVLLMSDPGEISVAQRMSWAAGRETTRVEDRTYSLMGLFGVFMPTIYGEGTHAFTRLQEEILKVSDDQTIFAWKSEPEARSVDFSGILATSPDDFAESGEFEQFNWTNNRQPYSMTNLGLQIRLPLIPIIHPGVDRAIHRGAVRAIQPRLAVRRRHYRDGAPLPPPEFLALLNARRQGTSEHLAIYVKSQMSSIILDQCGKIEGSPQELFFKERVPSGFESINQDSPYRISFLIPPAEITIKNCYPPKCADAIIFQTFFLDPQSSAALLFRVDQSDQVFVVMVGIHNSNIWLDVVIDLEQNKAVDLKGIHDSYYDDNGQHRILEKNLDKTSKFLADNQVISVEARYRLGRPDDYAYMVDIRILDGTHPDAARPVILSIAFQYISLVRCNAGNDLLEAYPSTLWESLPHKQDTMDLFLDRDGISGVLHFRHRKSGERFVVVLGIHDNGEMWSDTLTKKDCDFDKESVADIHDSY</sequence>
<feature type="domain" description="DUF8212" evidence="2">
    <location>
        <begin position="163"/>
        <end position="186"/>
    </location>
</feature>
<dbReference type="OrthoDB" id="5122891at2759"/>
<keyword evidence="4" id="KW-1185">Reference proteome</keyword>
<evidence type="ECO:0000259" key="2">
    <source>
        <dbReference type="Pfam" id="PF26640"/>
    </source>
</evidence>
<dbReference type="InterPro" id="IPR009960">
    <property type="entry name" value="Fruit_body_lectin_fun"/>
</dbReference>
<accession>A0A9P5U927</accession>
<dbReference type="Pfam" id="PF07367">
    <property type="entry name" value="FB_lectin"/>
    <property type="match status" value="2"/>
</dbReference>